<keyword evidence="6" id="KW-0107">Calcium channel</keyword>
<evidence type="ECO:0000259" key="16">
    <source>
        <dbReference type="Pfam" id="PF18139"/>
    </source>
</evidence>
<feature type="region of interest" description="Disordered" evidence="13">
    <location>
        <begin position="1265"/>
        <end position="1287"/>
    </location>
</feature>
<feature type="transmembrane region" description="Helical" evidence="14">
    <location>
        <begin position="1074"/>
        <end position="1096"/>
    </location>
</feature>
<name>A0AAD1R8G7_PELCU</name>
<organism evidence="18 19">
    <name type="scientific">Pelobates cultripes</name>
    <name type="common">Western spadefoot toad</name>
    <dbReference type="NCBI Taxonomy" id="61616"/>
    <lineage>
        <taxon>Eukaryota</taxon>
        <taxon>Metazoa</taxon>
        <taxon>Chordata</taxon>
        <taxon>Craniata</taxon>
        <taxon>Vertebrata</taxon>
        <taxon>Euteleostomi</taxon>
        <taxon>Amphibia</taxon>
        <taxon>Batrachia</taxon>
        <taxon>Anura</taxon>
        <taxon>Pelobatoidea</taxon>
        <taxon>Pelobatidae</taxon>
        <taxon>Pelobates</taxon>
    </lineage>
</organism>
<keyword evidence="9 14" id="KW-1133">Transmembrane helix</keyword>
<feature type="transmembrane region" description="Helical" evidence="14">
    <location>
        <begin position="946"/>
        <end position="966"/>
    </location>
</feature>
<feature type="transmembrane region" description="Helical" evidence="14">
    <location>
        <begin position="920"/>
        <end position="940"/>
    </location>
</feature>
<sequence>MKLTTVFRACKSYRIEERDVLHVTKPLVIVKDLMDNSQSKPVEDGVDGIELYSKNFRSPYRPGTADGKKKKKITSKFLDGEKLDVLNSWVSQNIKKKECVCFIPHSPSSQDERAICCCGNTKDQHYFEPRAHRALPGTVWDPQIHVREYPSDSHGDMTFTESTRMWAKYVRASCDTNPRVLFDLMTQQWGLSVPSLLISVTGGAKNFSINPRLKNQFSGGLVTAAQTTGAWIITGGSHAGVMKHIGEAVRDFSDSEIVLIGIATWGIVHNRKALLSAAGGAPALYPMDEGSQGELCCLDNNHTHFILVDDGTHGSYGVEIPLRSKLEKFISEQTMEKGGTAIKIPIVCVVLEGGPGTLDTIYNSMCNNTPCVIVEGSGRVADIIAQVADLSPSRITISLVKEKLQNLFMDTYSNFTEQQIIMWTKKIQDIVRMGSLLTILREENAGGQGMDVAILQALLKASHSTDHRGQDNWDYQLKLAVSWNRPDIAETQIFTDDWRWKPSDLYPSLMVSLIEDKPSFVRLFLDRGVTLTDFVTSERLTHLYNNTDQHSLIHSKLEREASLDPSHHSKQSHIQLRHVSRVLQELLGDYTEPLYAEIKSRHMRSLAHVNIKIKSKVSSRNDSLDPVFHHLTYPVRDLFIWCIVQNRAELADIIWSLVQDCAVGALACCKILKSLSKEEDDTATKEDMINLANLYEERAAGVFSECYRNDERRAELLLVRVSPTWGKFTSLELADESQGQVFMSQGGIQAFLTKTWWGKLSVDNGFLQIIMCMLLFPLIYSGLITYRMEERSQHSLFKDNINKPNRQMKHNFDLEYPTRRPTKKPQGIRLRPYSCMWKLLAFFNAPIVKFYYNVVSYIGFLWLFAYVIMIDFQTYPSWREYLLYVWVFSLLSEEIRQLLYDPDRRGFVTKSIQYISTFWNQADILALALFAVGLICRLVHTDTVYIGRVFLAVDFMIFTFGIMHIFSVSKVLGPKIIILRRMIKDVFFFLFLLAIWIISYGVAKQSILVINETRLDWIFRNVIYGPYLALFGQIPTDVDGLNFDPSQCSENGTVPSLPKCVYNDGNGIAIFPEWLTIILTCLYILFANILLLNLLIAMFSYTFGDVESHADQIWKFYRFGLIREYNERPTAPPPMILFSHFYLLYKNVCCKNAMKNHKSLRKVMEDDAESSLLSWESYMRDNYEQSCQLTDKQRQENLVKDTSESMSAVLSLLKIEKGREGLQLEGRLSAMEEQIQQVSQYMKWIISALSEKGFSGKTRILDRKVNSHHDQAGSLSRPALGRGKGRNFNKKEKKSLQMLLTAARQVWHCDNRNALNAWWGWTAPPAALSVPWCLTTAVAFPNYDPPVYNADRMDRGLYDPKFEMTEKSRKYNALDGKFDFRSSCGTYSVKDGLPLNPMGRTGLKGVGSLRWFGPNHSVHLVLSRWSVTGLFQKKTSKRTLDVLVVKHNVNELWALPGGTIDSGEKIPSMLQSLLKAEYLDEFIALLGRGTRVFHGYLDDPRNTDNSWIETNAVNIHLENVKDMERLLQNFQEPNDELSLRWQLLDRKIPLYANEKEILQLTAEHLDAHY</sequence>
<evidence type="ECO:0000256" key="3">
    <source>
        <dbReference type="ARBA" id="ARBA00022448"/>
    </source>
</evidence>
<reference evidence="18" key="1">
    <citation type="submission" date="2022-03" db="EMBL/GenBank/DDBJ databases">
        <authorList>
            <person name="Alioto T."/>
            <person name="Alioto T."/>
            <person name="Gomez Garrido J."/>
        </authorList>
    </citation>
    <scope>NUCLEOTIDE SEQUENCE</scope>
</reference>
<dbReference type="Proteomes" id="UP001295444">
    <property type="component" value="Chromosome 01"/>
</dbReference>
<evidence type="ECO:0000256" key="1">
    <source>
        <dbReference type="ARBA" id="ARBA00004651"/>
    </source>
</evidence>
<evidence type="ECO:0000256" key="9">
    <source>
        <dbReference type="ARBA" id="ARBA00022989"/>
    </source>
</evidence>
<evidence type="ECO:0000256" key="6">
    <source>
        <dbReference type="ARBA" id="ARBA00022673"/>
    </source>
</evidence>
<comment type="similarity">
    <text evidence="2">Belongs to the transient receptor (TC 1.A.4) family. LTrpC subfamily. TRPM2 sub-subfamily.</text>
</comment>
<protein>
    <submittedName>
        <fullName evidence="18">Transient receptor potential cation channel subfamily M member 2</fullName>
    </submittedName>
</protein>
<evidence type="ECO:0000256" key="8">
    <source>
        <dbReference type="ARBA" id="ARBA00022837"/>
    </source>
</evidence>
<evidence type="ECO:0000256" key="2">
    <source>
        <dbReference type="ARBA" id="ARBA00009501"/>
    </source>
</evidence>
<accession>A0AAD1R8G7</accession>
<feature type="transmembrane region" description="Helical" evidence="14">
    <location>
        <begin position="765"/>
        <end position="786"/>
    </location>
</feature>
<evidence type="ECO:0000256" key="4">
    <source>
        <dbReference type="ARBA" id="ARBA00022475"/>
    </source>
</evidence>
<evidence type="ECO:0000259" key="15">
    <source>
        <dbReference type="Pfam" id="PF00520"/>
    </source>
</evidence>
<dbReference type="Pfam" id="PF18139">
    <property type="entry name" value="LSDAT_euk"/>
    <property type="match status" value="1"/>
</dbReference>
<dbReference type="Gene3D" id="3.90.79.10">
    <property type="entry name" value="Nucleoside Triphosphate Pyrophosphohydrolase"/>
    <property type="match status" value="1"/>
</dbReference>
<keyword evidence="12" id="KW-0407">Ion channel</keyword>
<feature type="domain" description="TRPM SLOG" evidence="16">
    <location>
        <begin position="167"/>
        <end position="419"/>
    </location>
</feature>
<keyword evidence="5" id="KW-0109">Calcium transport</keyword>
<dbReference type="Pfam" id="PF25508">
    <property type="entry name" value="TRPM2"/>
    <property type="match status" value="1"/>
</dbReference>
<evidence type="ECO:0000256" key="7">
    <source>
        <dbReference type="ARBA" id="ARBA00022692"/>
    </source>
</evidence>
<evidence type="ECO:0000256" key="14">
    <source>
        <dbReference type="SAM" id="Phobius"/>
    </source>
</evidence>
<dbReference type="PANTHER" id="PTHR13800:SF45">
    <property type="entry name" value="TRANSIENT RECEPTOR POTENTIAL CATION CHANNEL SUBFAMILY M MEMBER 2 ISOFORM X1"/>
    <property type="match status" value="1"/>
</dbReference>
<keyword evidence="19" id="KW-1185">Reference proteome</keyword>
<dbReference type="InterPro" id="IPR005821">
    <property type="entry name" value="Ion_trans_dom"/>
</dbReference>
<dbReference type="SUPFAM" id="SSF55811">
    <property type="entry name" value="Nudix"/>
    <property type="match status" value="1"/>
</dbReference>
<dbReference type="Pfam" id="PF25969">
    <property type="entry name" value="NUDT9_N"/>
    <property type="match status" value="1"/>
</dbReference>
<feature type="domain" description="TRPM-like" evidence="17">
    <location>
        <begin position="492"/>
        <end position="745"/>
    </location>
</feature>
<dbReference type="InterPro" id="IPR050927">
    <property type="entry name" value="TRPM"/>
</dbReference>
<evidence type="ECO:0000313" key="19">
    <source>
        <dbReference type="Proteomes" id="UP001295444"/>
    </source>
</evidence>
<feature type="transmembrane region" description="Helical" evidence="14">
    <location>
        <begin position="986"/>
        <end position="1003"/>
    </location>
</feature>
<keyword evidence="11 14" id="KW-0472">Membrane</keyword>
<evidence type="ECO:0000256" key="13">
    <source>
        <dbReference type="SAM" id="MobiDB-lite"/>
    </source>
</evidence>
<dbReference type="GO" id="GO:0005886">
    <property type="term" value="C:plasma membrane"/>
    <property type="evidence" value="ECO:0007669"/>
    <property type="project" value="UniProtKB-SubCell"/>
</dbReference>
<dbReference type="InterPro" id="IPR057366">
    <property type="entry name" value="TRPM-like"/>
</dbReference>
<keyword evidence="3" id="KW-0813">Transport</keyword>
<keyword evidence="8" id="KW-0106">Calcium</keyword>
<gene>
    <name evidence="18" type="ORF">PECUL_23A056861</name>
</gene>
<evidence type="ECO:0000256" key="10">
    <source>
        <dbReference type="ARBA" id="ARBA00023065"/>
    </source>
</evidence>
<evidence type="ECO:0000256" key="5">
    <source>
        <dbReference type="ARBA" id="ARBA00022568"/>
    </source>
</evidence>
<keyword evidence="10" id="KW-0406">Ion transport</keyword>
<dbReference type="PANTHER" id="PTHR13800">
    <property type="entry name" value="TRANSIENT RECEPTOR POTENTIAL CATION CHANNEL, SUBFAMILY M, MEMBER 6"/>
    <property type="match status" value="1"/>
</dbReference>
<keyword evidence="18" id="KW-0675">Receptor</keyword>
<evidence type="ECO:0000256" key="12">
    <source>
        <dbReference type="ARBA" id="ARBA00023303"/>
    </source>
</evidence>
<dbReference type="EMBL" id="OW240912">
    <property type="protein sequence ID" value="CAH2226290.1"/>
    <property type="molecule type" value="Genomic_DNA"/>
</dbReference>
<keyword evidence="7 14" id="KW-0812">Transmembrane</keyword>
<dbReference type="GO" id="GO:0051209">
    <property type="term" value="P:release of sequestered calcium ion into cytosol"/>
    <property type="evidence" value="ECO:0007669"/>
    <property type="project" value="TreeGrafter"/>
</dbReference>
<dbReference type="Pfam" id="PF00520">
    <property type="entry name" value="Ion_trans"/>
    <property type="match status" value="1"/>
</dbReference>
<evidence type="ECO:0000259" key="17">
    <source>
        <dbReference type="Pfam" id="PF25508"/>
    </source>
</evidence>
<keyword evidence="4" id="KW-1003">Cell membrane</keyword>
<comment type="subcellular location">
    <subcellularLocation>
        <location evidence="1">Cell membrane</location>
        <topology evidence="1">Multi-pass membrane protein</topology>
    </subcellularLocation>
</comment>
<dbReference type="InterPro" id="IPR041491">
    <property type="entry name" value="TRPM_SLOG"/>
</dbReference>
<evidence type="ECO:0000313" key="18">
    <source>
        <dbReference type="EMBL" id="CAH2226290.1"/>
    </source>
</evidence>
<dbReference type="InterPro" id="IPR015797">
    <property type="entry name" value="NUDIX_hydrolase-like_dom_sf"/>
</dbReference>
<dbReference type="GO" id="GO:0099604">
    <property type="term" value="F:ligand-gated calcium channel activity"/>
    <property type="evidence" value="ECO:0007669"/>
    <property type="project" value="TreeGrafter"/>
</dbReference>
<feature type="transmembrane region" description="Helical" evidence="14">
    <location>
        <begin position="850"/>
        <end position="869"/>
    </location>
</feature>
<feature type="domain" description="Ion transport" evidence="15">
    <location>
        <begin position="857"/>
        <end position="1110"/>
    </location>
</feature>
<proteinExistence type="inferred from homology"/>
<evidence type="ECO:0000256" key="11">
    <source>
        <dbReference type="ARBA" id="ARBA00023136"/>
    </source>
</evidence>